<keyword evidence="3 9" id="KW-0808">Transferase</keyword>
<feature type="compositionally biased region" description="Basic and acidic residues" evidence="10">
    <location>
        <begin position="79"/>
        <end position="98"/>
    </location>
</feature>
<dbReference type="Gene3D" id="1.10.10.60">
    <property type="entry name" value="Homeodomain-like"/>
    <property type="match status" value="1"/>
</dbReference>
<dbReference type="InterPro" id="IPR007046">
    <property type="entry name" value="RNA_pol_sigma_54_core-bd"/>
</dbReference>
<dbReference type="PATRIC" id="fig|1796491.3.peg.1232"/>
<dbReference type="AlphaFoldDB" id="A0A139BUU4"/>
<dbReference type="GO" id="GO:0000428">
    <property type="term" value="C:DNA-directed RNA polymerase complex"/>
    <property type="evidence" value="ECO:0007669"/>
    <property type="project" value="UniProtKB-KW"/>
</dbReference>
<evidence type="ECO:0000256" key="4">
    <source>
        <dbReference type="ARBA" id="ARBA00022695"/>
    </source>
</evidence>
<evidence type="ECO:0000259" key="11">
    <source>
        <dbReference type="Pfam" id="PF04552"/>
    </source>
</evidence>
<evidence type="ECO:0000256" key="10">
    <source>
        <dbReference type="SAM" id="MobiDB-lite"/>
    </source>
</evidence>
<evidence type="ECO:0000256" key="2">
    <source>
        <dbReference type="ARBA" id="ARBA00022478"/>
    </source>
</evidence>
<keyword evidence="5 9" id="KW-0805">Transcription regulation</keyword>
<dbReference type="GO" id="GO:0016779">
    <property type="term" value="F:nucleotidyltransferase activity"/>
    <property type="evidence" value="ECO:0007669"/>
    <property type="project" value="UniProtKB-KW"/>
</dbReference>
<gene>
    <name evidence="13" type="ORF">AWT59_1128</name>
</gene>
<evidence type="ECO:0000259" key="12">
    <source>
        <dbReference type="Pfam" id="PF04963"/>
    </source>
</evidence>
<dbReference type="PROSITE" id="PS00717">
    <property type="entry name" value="SIGMA54_1"/>
    <property type="match status" value="1"/>
</dbReference>
<comment type="caution">
    <text evidence="13">The sequence shown here is derived from an EMBL/GenBank/DDBJ whole genome shotgun (WGS) entry which is preliminary data.</text>
</comment>
<dbReference type="InterPro" id="IPR007634">
    <property type="entry name" value="RNA_pol_sigma_54_DNA-bd"/>
</dbReference>
<dbReference type="Gene3D" id="1.10.10.1330">
    <property type="entry name" value="RNA polymerase sigma-54 factor, core-binding domain"/>
    <property type="match status" value="1"/>
</dbReference>
<reference evidence="13 14" key="1">
    <citation type="submission" date="2016-02" db="EMBL/GenBank/DDBJ databases">
        <authorList>
            <person name="Wen L."/>
            <person name="He K."/>
            <person name="Yang H."/>
        </authorList>
    </citation>
    <scope>NUCLEOTIDE SEQUENCE [LARGE SCALE GENOMIC DNA]</scope>
    <source>
        <strain evidence="13">ShG14-8</strain>
    </source>
</reference>
<evidence type="ECO:0000256" key="3">
    <source>
        <dbReference type="ARBA" id="ARBA00022679"/>
    </source>
</evidence>
<proteinExistence type="inferred from homology"/>
<dbReference type="PROSITE" id="PS00718">
    <property type="entry name" value="SIGMA54_2"/>
    <property type="match status" value="1"/>
</dbReference>
<accession>A0A139BUU4</accession>
<protein>
    <recommendedName>
        <fullName evidence="9">RNA polymerase sigma-54 factor</fullName>
    </recommendedName>
</protein>
<dbReference type="InterPro" id="IPR038709">
    <property type="entry name" value="RpoN_core-bd_sf"/>
</dbReference>
<dbReference type="EMBL" id="LSLI01000020">
    <property type="protein sequence ID" value="KXS32732.1"/>
    <property type="molecule type" value="Genomic_DNA"/>
</dbReference>
<dbReference type="Proteomes" id="UP000070578">
    <property type="component" value="Unassembled WGS sequence"/>
</dbReference>
<dbReference type="NCBIfam" id="NF004598">
    <property type="entry name" value="PRK05932.1-5"/>
    <property type="match status" value="1"/>
</dbReference>
<comment type="similarity">
    <text evidence="1 9">Belongs to the sigma-54 factor family.</text>
</comment>
<dbReference type="NCBIfam" id="TIGR02395">
    <property type="entry name" value="rpoN_sigma"/>
    <property type="match status" value="1"/>
</dbReference>
<organism evidence="13 14">
    <name type="scientific">Candidatus Gallionella acididurans</name>
    <dbReference type="NCBI Taxonomy" id="1796491"/>
    <lineage>
        <taxon>Bacteria</taxon>
        <taxon>Pseudomonadati</taxon>
        <taxon>Pseudomonadota</taxon>
        <taxon>Betaproteobacteria</taxon>
        <taxon>Nitrosomonadales</taxon>
        <taxon>Gallionellaceae</taxon>
        <taxon>Gallionella</taxon>
    </lineage>
</organism>
<evidence type="ECO:0000256" key="1">
    <source>
        <dbReference type="ARBA" id="ARBA00008798"/>
    </source>
</evidence>
<keyword evidence="4 9" id="KW-0548">Nucleotidyltransferase</keyword>
<comment type="function">
    <text evidence="9">Sigma factors are initiation factors that promote the attachment of RNA polymerase to specific initiation sites and are then released.</text>
</comment>
<evidence type="ECO:0000313" key="14">
    <source>
        <dbReference type="Proteomes" id="UP000070578"/>
    </source>
</evidence>
<feature type="domain" description="RNA polymerase sigma factor 54 core-binding" evidence="12">
    <location>
        <begin position="122"/>
        <end position="314"/>
    </location>
</feature>
<feature type="domain" description="RNA polymerase sigma factor 54 DNA-binding" evidence="11">
    <location>
        <begin position="328"/>
        <end position="484"/>
    </location>
</feature>
<sequence length="486" mass="54265">MKATLQLRVSQQLTLTPQLQQAIRLLQLSTQDMHQEVARMLEENPMLEAADESANSLFPANSLPLPPHSSASTSGDEPEQSRSDDRGADDFGADRFDNEPADWNTGGGAMRSTDDEDETYPEQAAELASLRTHLHNQLTTSSLDDKDRKVIGLLIDALDENGYLEQDLDELVTLLPAELGITLDDLETALVQLQHLDQPGLAARNLGECLALQLKAVPEDTPHRDLAIQLVSLHLDLLAAHDFSRIKKLLRCSDEALRAAQCLITNLNPKPGAEFGLSVADYVVPDVVVEKHKNKWRVRLNAEAMPKLRVNQIYANILQQRGDKSSSQLATQLQEAKWLIKNLQQRFETILRVAQAIVERQGNFFEHGEIGMRPLVLREIADELELHESTVSRSTTQKFMLTPRGIYEFKHFFGSGLATESGGTCSSTAIRELIKQLVNAEDQRKPLTDSRMSEILAQQGIVVARRTIAKYREALRILPVNLRKSL</sequence>
<reference evidence="13 14" key="2">
    <citation type="submission" date="2016-03" db="EMBL/GenBank/DDBJ databases">
        <title>New uncultured bacterium of the family Gallionellaceae from acid mine drainage: description and reconstruction of genome based on metagenomic analysis of microbial community.</title>
        <authorList>
            <person name="Kadnikov V."/>
            <person name="Ivasenko D."/>
            <person name="Beletsky A."/>
            <person name="Mardanov A."/>
            <person name="Danilova E."/>
            <person name="Pimenov N."/>
            <person name="Karnachuk O."/>
            <person name="Ravin N."/>
        </authorList>
    </citation>
    <scope>NUCLEOTIDE SEQUENCE [LARGE SCALE GENOMIC DNA]</scope>
    <source>
        <strain evidence="13">ShG14-8</strain>
    </source>
</reference>
<evidence type="ECO:0000256" key="9">
    <source>
        <dbReference type="PIRNR" id="PIRNR000774"/>
    </source>
</evidence>
<dbReference type="Pfam" id="PF04963">
    <property type="entry name" value="Sigma54_CBD"/>
    <property type="match status" value="1"/>
</dbReference>
<dbReference type="Pfam" id="PF04552">
    <property type="entry name" value="Sigma54_DBD"/>
    <property type="match status" value="1"/>
</dbReference>
<evidence type="ECO:0000256" key="7">
    <source>
        <dbReference type="ARBA" id="ARBA00023125"/>
    </source>
</evidence>
<evidence type="ECO:0000256" key="8">
    <source>
        <dbReference type="ARBA" id="ARBA00023163"/>
    </source>
</evidence>
<dbReference type="GO" id="GO:0006352">
    <property type="term" value="P:DNA-templated transcription initiation"/>
    <property type="evidence" value="ECO:0007669"/>
    <property type="project" value="InterPro"/>
</dbReference>
<dbReference type="NCBIfam" id="NF009118">
    <property type="entry name" value="PRK12469.1"/>
    <property type="match status" value="1"/>
</dbReference>
<evidence type="ECO:0000256" key="6">
    <source>
        <dbReference type="ARBA" id="ARBA00023082"/>
    </source>
</evidence>
<name>A0A139BUU4_9PROT</name>
<feature type="region of interest" description="Disordered" evidence="10">
    <location>
        <begin position="50"/>
        <end position="119"/>
    </location>
</feature>
<dbReference type="Pfam" id="PF00309">
    <property type="entry name" value="Sigma54_AID"/>
    <property type="match status" value="1"/>
</dbReference>
<dbReference type="PRINTS" id="PR00045">
    <property type="entry name" value="SIGMA54FCT"/>
</dbReference>
<dbReference type="PROSITE" id="PS50044">
    <property type="entry name" value="SIGMA54_3"/>
    <property type="match status" value="1"/>
</dbReference>
<dbReference type="PANTHER" id="PTHR32248">
    <property type="entry name" value="RNA POLYMERASE SIGMA-54 FACTOR"/>
    <property type="match status" value="1"/>
</dbReference>
<evidence type="ECO:0000256" key="5">
    <source>
        <dbReference type="ARBA" id="ARBA00023015"/>
    </source>
</evidence>
<keyword evidence="7 9" id="KW-0238">DNA-binding</keyword>
<keyword evidence="2 9" id="KW-0240">DNA-directed RNA polymerase</keyword>
<dbReference type="GO" id="GO:0003677">
    <property type="term" value="F:DNA binding"/>
    <property type="evidence" value="ECO:0007669"/>
    <property type="project" value="UniProtKB-KW"/>
</dbReference>
<evidence type="ECO:0000313" key="13">
    <source>
        <dbReference type="EMBL" id="KXS32732.1"/>
    </source>
</evidence>
<keyword evidence="6 9" id="KW-0731">Sigma factor</keyword>
<dbReference type="NCBIfam" id="NF004595">
    <property type="entry name" value="PRK05932.1-2"/>
    <property type="match status" value="1"/>
</dbReference>
<dbReference type="PANTHER" id="PTHR32248:SF4">
    <property type="entry name" value="RNA POLYMERASE SIGMA-54 FACTOR"/>
    <property type="match status" value="1"/>
</dbReference>
<keyword evidence="8 9" id="KW-0804">Transcription</keyword>
<dbReference type="InterPro" id="IPR000394">
    <property type="entry name" value="RNA_pol_sigma_54"/>
</dbReference>
<dbReference type="PIRSF" id="PIRSF000774">
    <property type="entry name" value="RpoN"/>
    <property type="match status" value="1"/>
</dbReference>
<dbReference type="GO" id="GO:0001216">
    <property type="term" value="F:DNA-binding transcription activator activity"/>
    <property type="evidence" value="ECO:0007669"/>
    <property type="project" value="InterPro"/>
</dbReference>
<dbReference type="GO" id="GO:0016987">
    <property type="term" value="F:sigma factor activity"/>
    <property type="evidence" value="ECO:0007669"/>
    <property type="project" value="UniProtKB-KW"/>
</dbReference>